<proteinExistence type="predicted"/>
<accession>A0ACB8RC33</accession>
<evidence type="ECO:0000313" key="2">
    <source>
        <dbReference type="Proteomes" id="UP000814033"/>
    </source>
</evidence>
<evidence type="ECO:0000313" key="1">
    <source>
        <dbReference type="EMBL" id="KAI0041417.1"/>
    </source>
</evidence>
<reference evidence="1" key="1">
    <citation type="submission" date="2021-02" db="EMBL/GenBank/DDBJ databases">
        <authorList>
            <consortium name="DOE Joint Genome Institute"/>
            <person name="Ahrendt S."/>
            <person name="Looney B.P."/>
            <person name="Miyauchi S."/>
            <person name="Morin E."/>
            <person name="Drula E."/>
            <person name="Courty P.E."/>
            <person name="Chicoki N."/>
            <person name="Fauchery L."/>
            <person name="Kohler A."/>
            <person name="Kuo A."/>
            <person name="Labutti K."/>
            <person name="Pangilinan J."/>
            <person name="Lipzen A."/>
            <person name="Riley R."/>
            <person name="Andreopoulos W."/>
            <person name="He G."/>
            <person name="Johnson J."/>
            <person name="Barry K.W."/>
            <person name="Grigoriev I.V."/>
            <person name="Nagy L."/>
            <person name="Hibbett D."/>
            <person name="Henrissat B."/>
            <person name="Matheny P.B."/>
            <person name="Labbe J."/>
            <person name="Martin F."/>
        </authorList>
    </citation>
    <scope>NUCLEOTIDE SEQUENCE</scope>
    <source>
        <strain evidence="1">FP105234-sp</strain>
    </source>
</reference>
<name>A0ACB8RC33_9AGAM</name>
<dbReference type="Proteomes" id="UP000814033">
    <property type="component" value="Unassembled WGS sequence"/>
</dbReference>
<organism evidence="1 2">
    <name type="scientific">Auriscalpium vulgare</name>
    <dbReference type="NCBI Taxonomy" id="40419"/>
    <lineage>
        <taxon>Eukaryota</taxon>
        <taxon>Fungi</taxon>
        <taxon>Dikarya</taxon>
        <taxon>Basidiomycota</taxon>
        <taxon>Agaricomycotina</taxon>
        <taxon>Agaricomycetes</taxon>
        <taxon>Russulales</taxon>
        <taxon>Auriscalpiaceae</taxon>
        <taxon>Auriscalpium</taxon>
    </lineage>
</organism>
<protein>
    <submittedName>
        <fullName evidence="1">PLP-dependent transferase</fullName>
    </submittedName>
</protein>
<sequence length="549" mass="60572">MASEKQAKAIDVSHHLSDYANNFQVSPLKGLQKYMERSDMLPLAGGTSLTRLPSPMYFPFDTIYADIPDADRFSIDAPPPTTSSLSWLWRLFGSDTAHTTRVVVPKAPSPGDDGMNLSAALQYSPATGILKVQKFIRMFTERVYEPAYSDWTTLIHTGNTDGWSRLAKMLCNPGDTIITEKWTYPSAVAAASPIGVNVLSVDMDAEGMRADSLRKVLSEWDPARGKRPHVMYTVPVGQNPSGTTMGLARKAAIYEICVEFDVIIAEDDPYFFLQAGTYLPKASRAASSRGDSADWLHSLVPSYLKVDRQGRVIRLDTFSKTIAPGVRLGWFTCNPRFAERLERFGETSTQSPSGLTQTLVIKLLDTWSFDGYVRWLRGLATQYKLRRDFFCDLLGDAFELRVSTPTRGAWAGCAVHTAYAKRPASARLRLSEKSADTRKPLLSFVPPSSGMFVWVRLHLAGHPAALQNGGDEPAESLEQRFWKLLADGGVLTAPGWVFAADQSVSTPADEGEDVGDGHMRISFSFANEDQQKSAVAILAAKLQEFFQEA</sequence>
<gene>
    <name evidence="1" type="ORF">FA95DRAFT_1584747</name>
</gene>
<dbReference type="EMBL" id="MU276124">
    <property type="protein sequence ID" value="KAI0041417.1"/>
    <property type="molecule type" value="Genomic_DNA"/>
</dbReference>
<reference evidence="1" key="2">
    <citation type="journal article" date="2022" name="New Phytol.">
        <title>Evolutionary transition to the ectomycorrhizal habit in the genomes of a hyperdiverse lineage of mushroom-forming fungi.</title>
        <authorList>
            <person name="Looney B."/>
            <person name="Miyauchi S."/>
            <person name="Morin E."/>
            <person name="Drula E."/>
            <person name="Courty P.E."/>
            <person name="Kohler A."/>
            <person name="Kuo A."/>
            <person name="LaButti K."/>
            <person name="Pangilinan J."/>
            <person name="Lipzen A."/>
            <person name="Riley R."/>
            <person name="Andreopoulos W."/>
            <person name="He G."/>
            <person name="Johnson J."/>
            <person name="Nolan M."/>
            <person name="Tritt A."/>
            <person name="Barry K.W."/>
            <person name="Grigoriev I.V."/>
            <person name="Nagy L.G."/>
            <person name="Hibbett D."/>
            <person name="Henrissat B."/>
            <person name="Matheny P.B."/>
            <person name="Labbe J."/>
            <person name="Martin F.M."/>
        </authorList>
    </citation>
    <scope>NUCLEOTIDE SEQUENCE</scope>
    <source>
        <strain evidence="1">FP105234-sp</strain>
    </source>
</reference>
<keyword evidence="2" id="KW-1185">Reference proteome</keyword>
<comment type="caution">
    <text evidence="1">The sequence shown here is derived from an EMBL/GenBank/DDBJ whole genome shotgun (WGS) entry which is preliminary data.</text>
</comment>
<keyword evidence="1" id="KW-0808">Transferase</keyword>